<dbReference type="EMBL" id="CP126654">
    <property type="protein sequence ID" value="WJZ91214.1"/>
    <property type="molecule type" value="Genomic_DNA"/>
</dbReference>
<protein>
    <recommendedName>
        <fullName evidence="2">Retrotransposon gag domain-containing protein</fullName>
    </recommendedName>
</protein>
<feature type="region of interest" description="Disordered" evidence="1">
    <location>
        <begin position="412"/>
        <end position="436"/>
    </location>
</feature>
<sequence length="436" mass="49691">MPRAPREESSDSTHFSAKRQRDRKSQLSNSMRARLGPQEPGRPRPPVATTWAAHPDPMVTPMVQNVLPHRDPMVTSMVRNVHPHLAVRQVGRNLPNEPPIGSIRKRLDDMLSTPFCSHIIHYEPPRGFLVPKFSTYDGFNDPFDHIMHYRQLMTLDIGNDVLLCKVFPASLQGQALSWFHRLPPNSVNNFRDLSEAFVGQYLCSARHKQNISTLQNIKMQDNESLREFVKLFGQAVLQVEAYSMDVVLQIFKRSICPSTPFFEPLAKKPPTTMDDLFRRANKYSMLEDNVRAATQQVLVVGQASRSGTERSAKLPDRPRPFDRRQEGSSHPERPPLTPLSISYEKLLPMIQGLSDFRWPRPLGTDPSKRDHSKRCAFHKEHGHTTETCRCLHYLVERLIKAGHLKQYLRSDAGGRDASHKITTLKPPGPQPPPKPL</sequence>
<organism evidence="3 4">
    <name type="scientific">Vitis vinifera</name>
    <name type="common">Grape</name>
    <dbReference type="NCBI Taxonomy" id="29760"/>
    <lineage>
        <taxon>Eukaryota</taxon>
        <taxon>Viridiplantae</taxon>
        <taxon>Streptophyta</taxon>
        <taxon>Embryophyta</taxon>
        <taxon>Tracheophyta</taxon>
        <taxon>Spermatophyta</taxon>
        <taxon>Magnoliopsida</taxon>
        <taxon>eudicotyledons</taxon>
        <taxon>Gunneridae</taxon>
        <taxon>Pentapetalae</taxon>
        <taxon>rosids</taxon>
        <taxon>Vitales</taxon>
        <taxon>Vitaceae</taxon>
        <taxon>Viteae</taxon>
        <taxon>Vitis</taxon>
    </lineage>
</organism>
<dbReference type="PANTHER" id="PTHR33223:SF10">
    <property type="entry name" value="AMINOTRANSFERASE-LIKE PLANT MOBILE DOMAIN-CONTAINING PROTEIN"/>
    <property type="match status" value="1"/>
</dbReference>
<feature type="compositionally biased region" description="Pro residues" evidence="1">
    <location>
        <begin position="426"/>
        <end position="436"/>
    </location>
</feature>
<name>A0ABY9C845_VITVI</name>
<feature type="compositionally biased region" description="Basic and acidic residues" evidence="1">
    <location>
        <begin position="307"/>
        <end position="333"/>
    </location>
</feature>
<evidence type="ECO:0000256" key="1">
    <source>
        <dbReference type="SAM" id="MobiDB-lite"/>
    </source>
</evidence>
<evidence type="ECO:0000259" key="2">
    <source>
        <dbReference type="Pfam" id="PF03732"/>
    </source>
</evidence>
<feature type="compositionally biased region" description="Basic and acidic residues" evidence="1">
    <location>
        <begin position="1"/>
        <end position="11"/>
    </location>
</feature>
<dbReference type="InterPro" id="IPR005162">
    <property type="entry name" value="Retrotrans_gag_dom"/>
</dbReference>
<evidence type="ECO:0000313" key="3">
    <source>
        <dbReference type="EMBL" id="WJZ91214.1"/>
    </source>
</evidence>
<proteinExistence type="predicted"/>
<feature type="domain" description="Retrotransposon gag" evidence="2">
    <location>
        <begin position="165"/>
        <end position="244"/>
    </location>
</feature>
<feature type="region of interest" description="Disordered" evidence="1">
    <location>
        <begin position="301"/>
        <end position="338"/>
    </location>
</feature>
<accession>A0ABY9C845</accession>
<reference evidence="3 4" key="1">
    <citation type="journal article" date="2023" name="Hortic Res">
        <title>The complete reference genome for grapevine (Vitis vinifera L.) genetics and breeding.</title>
        <authorList>
            <person name="Shi X."/>
            <person name="Cao S."/>
            <person name="Wang X."/>
            <person name="Huang S."/>
            <person name="Wang Y."/>
            <person name="Liu Z."/>
            <person name="Liu W."/>
            <person name="Leng X."/>
            <person name="Peng Y."/>
            <person name="Wang N."/>
            <person name="Wang Y."/>
            <person name="Ma Z."/>
            <person name="Xu X."/>
            <person name="Zhang F."/>
            <person name="Xue H."/>
            <person name="Zhong H."/>
            <person name="Wang Y."/>
            <person name="Zhang K."/>
            <person name="Velt A."/>
            <person name="Avia K."/>
            <person name="Holtgrawe D."/>
            <person name="Grimplet J."/>
            <person name="Matus J.T."/>
            <person name="Ware D."/>
            <person name="Wu X."/>
            <person name="Wang H."/>
            <person name="Liu C."/>
            <person name="Fang Y."/>
            <person name="Rustenholz C."/>
            <person name="Cheng Z."/>
            <person name="Xiao H."/>
            <person name="Zhou Y."/>
        </authorList>
    </citation>
    <scope>NUCLEOTIDE SEQUENCE [LARGE SCALE GENOMIC DNA]</scope>
    <source>
        <strain evidence="4">cv. Pinot noir / PN40024</strain>
        <tissue evidence="3">Leaf</tissue>
    </source>
</reference>
<keyword evidence="4" id="KW-1185">Reference proteome</keyword>
<dbReference type="Pfam" id="PF03732">
    <property type="entry name" value="Retrotrans_gag"/>
    <property type="match status" value="1"/>
</dbReference>
<dbReference type="Proteomes" id="UP001227230">
    <property type="component" value="Chromosome 7"/>
</dbReference>
<feature type="region of interest" description="Disordered" evidence="1">
    <location>
        <begin position="1"/>
        <end position="54"/>
    </location>
</feature>
<gene>
    <name evidence="3" type="ORF">VitviT2T_010309</name>
</gene>
<evidence type="ECO:0000313" key="4">
    <source>
        <dbReference type="Proteomes" id="UP001227230"/>
    </source>
</evidence>
<dbReference type="PANTHER" id="PTHR33223">
    <property type="entry name" value="CCHC-TYPE DOMAIN-CONTAINING PROTEIN"/>
    <property type="match status" value="1"/>
</dbReference>